<comment type="catalytic activity">
    <reaction evidence="12 14">
        <text>hydrolysis of (1-&gt;4)-alpha-D-glucosidic linkage in 4-alpha-D-[(1-&gt;4)-alpha-D-glucanosyl]n trehalose to yield trehalose and (1-&gt;4)-alpha-D-glucan.</text>
        <dbReference type="EC" id="3.2.1.141"/>
    </reaction>
</comment>
<evidence type="ECO:0000256" key="8">
    <source>
        <dbReference type="ARBA" id="ARBA00023277"/>
    </source>
</evidence>
<evidence type="ECO:0000256" key="6">
    <source>
        <dbReference type="ARBA" id="ARBA00022490"/>
    </source>
</evidence>
<evidence type="ECO:0000313" key="19">
    <source>
        <dbReference type="EMBL" id="GGB70787.1"/>
    </source>
</evidence>
<dbReference type="GO" id="GO:0005992">
    <property type="term" value="P:trehalose biosynthetic process"/>
    <property type="evidence" value="ECO:0007669"/>
    <property type="project" value="UniProtKB-UniRule"/>
</dbReference>
<comment type="caution">
    <text evidence="19">The sequence shown here is derived from an EMBL/GenBank/DDBJ whole genome shotgun (WGS) entry which is preliminary data.</text>
</comment>
<evidence type="ECO:0000256" key="13">
    <source>
        <dbReference type="NCBIfam" id="TIGR02402"/>
    </source>
</evidence>
<keyword evidence="6" id="KW-0963">Cytoplasm</keyword>
<feature type="active site" description="Proton donor" evidence="15">
    <location>
        <position position="291"/>
    </location>
</feature>
<dbReference type="InterPro" id="IPR006047">
    <property type="entry name" value="GH13_cat_dom"/>
</dbReference>
<feature type="site" description="Transition state stabilizer" evidence="17">
    <location>
        <position position="397"/>
    </location>
</feature>
<evidence type="ECO:0000256" key="3">
    <source>
        <dbReference type="ARBA" id="ARBA00008061"/>
    </source>
</evidence>
<dbReference type="InterPro" id="IPR044901">
    <property type="entry name" value="Trehalose_TreZ_E-set_sf"/>
</dbReference>
<feature type="binding site" evidence="16">
    <location>
        <begin position="252"/>
        <end position="257"/>
    </location>
    <ligand>
        <name>substrate</name>
    </ligand>
</feature>
<dbReference type="GO" id="GO:0033942">
    <property type="term" value="F:4-alpha-D-(1-&gt;4)-alpha-D-glucanotrehalose trehalohydrolase activity"/>
    <property type="evidence" value="ECO:0007669"/>
    <property type="project" value="UniProtKB-EC"/>
</dbReference>
<evidence type="ECO:0000256" key="4">
    <source>
        <dbReference type="ARBA" id="ARBA00012268"/>
    </source>
</evidence>
<evidence type="ECO:0000256" key="17">
    <source>
        <dbReference type="PIRSR" id="PIRSR006337-3"/>
    </source>
</evidence>
<keyword evidence="9 14" id="KW-0326">Glycosidase</keyword>
<reference evidence="19" key="2">
    <citation type="submission" date="2020-09" db="EMBL/GenBank/DDBJ databases">
        <authorList>
            <person name="Sun Q."/>
            <person name="Zhou Y."/>
        </authorList>
    </citation>
    <scope>NUCLEOTIDE SEQUENCE</scope>
    <source>
        <strain evidence="19">CGMCC 1.10749</strain>
    </source>
</reference>
<dbReference type="RefSeq" id="WP_052116986.1">
    <property type="nucleotide sequence ID" value="NZ_BMEA01000001.1"/>
</dbReference>
<evidence type="ECO:0000256" key="2">
    <source>
        <dbReference type="ARBA" id="ARBA00005199"/>
    </source>
</evidence>
<comment type="pathway">
    <text evidence="2 14">Glycan biosynthesis; trehalose biosynthesis.</text>
</comment>
<evidence type="ECO:0000256" key="9">
    <source>
        <dbReference type="ARBA" id="ARBA00023295"/>
    </source>
</evidence>
<dbReference type="Proteomes" id="UP000628079">
    <property type="component" value="Unassembled WGS sequence"/>
</dbReference>
<accession>A0A8H9FRR4</accession>
<keyword evidence="8" id="KW-0119">Carbohydrate metabolism</keyword>
<dbReference type="Pfam" id="PF00128">
    <property type="entry name" value="Alpha-amylase"/>
    <property type="match status" value="1"/>
</dbReference>
<dbReference type="SUPFAM" id="SSF51445">
    <property type="entry name" value="(Trans)glycosidases"/>
    <property type="match status" value="1"/>
</dbReference>
<dbReference type="EMBL" id="BMEA01000001">
    <property type="protein sequence ID" value="GGB70787.1"/>
    <property type="molecule type" value="Genomic_DNA"/>
</dbReference>
<dbReference type="Gene3D" id="2.60.40.10">
    <property type="entry name" value="Immunoglobulins"/>
    <property type="match status" value="1"/>
</dbReference>
<dbReference type="PANTHER" id="PTHR43651:SF11">
    <property type="entry name" value="MALTO-OLIGOSYLTREHALOSE TREHALOHYDROLASE"/>
    <property type="match status" value="1"/>
</dbReference>
<evidence type="ECO:0000256" key="15">
    <source>
        <dbReference type="PIRSR" id="PIRSR006337-1"/>
    </source>
</evidence>
<reference evidence="19" key="1">
    <citation type="journal article" date="2014" name="Int. J. Syst. Evol. Microbiol.">
        <title>Complete genome sequence of Corynebacterium casei LMG S-19264T (=DSM 44701T), isolated from a smear-ripened cheese.</title>
        <authorList>
            <consortium name="US DOE Joint Genome Institute (JGI-PGF)"/>
            <person name="Walter F."/>
            <person name="Albersmeier A."/>
            <person name="Kalinowski J."/>
            <person name="Ruckert C."/>
        </authorList>
    </citation>
    <scope>NUCLEOTIDE SEQUENCE</scope>
    <source>
        <strain evidence="19">CGMCC 1.10749</strain>
    </source>
</reference>
<dbReference type="InterPro" id="IPR012768">
    <property type="entry name" value="Trehalose_TreZ"/>
</dbReference>
<dbReference type="PIRSF" id="PIRSF006337">
    <property type="entry name" value="Trehalose_TreZ"/>
    <property type="match status" value="1"/>
</dbReference>
<feature type="domain" description="Glycosyl hydrolase family 13 catalytic" evidence="18">
    <location>
        <begin position="108"/>
        <end position="464"/>
    </location>
</feature>
<feature type="active site" description="Nucleophile" evidence="15">
    <location>
        <position position="254"/>
    </location>
</feature>
<gene>
    <name evidence="19" type="ORF">GCM10011314_07640</name>
</gene>
<comment type="similarity">
    <text evidence="3 14">Belongs to the glycosyl hydrolase 13 family.</text>
</comment>
<protein>
    <recommendedName>
        <fullName evidence="5 13">Malto-oligosyltrehalose trehalohydrolase</fullName>
        <shortName evidence="14">MTHase</shortName>
        <ecNumber evidence="4 13">3.2.1.141</ecNumber>
    </recommendedName>
    <alternativeName>
        <fullName evidence="11 14">4-alpha-D-((1-&gt;4)-alpha-D-glucano)trehalose trehalohydrolase</fullName>
    </alternativeName>
    <alternativeName>
        <fullName evidence="10 14">Maltooligosyl trehalose trehalohydrolase</fullName>
    </alternativeName>
</protein>
<evidence type="ECO:0000313" key="20">
    <source>
        <dbReference type="Proteomes" id="UP000628079"/>
    </source>
</evidence>
<dbReference type="AlphaFoldDB" id="A0A8H9FRR4"/>
<evidence type="ECO:0000259" key="18">
    <source>
        <dbReference type="SMART" id="SM00642"/>
    </source>
</evidence>
<proteinExistence type="inferred from homology"/>
<comment type="subcellular location">
    <subcellularLocation>
        <location evidence="1 15">Cytoplasm</location>
    </subcellularLocation>
</comment>
<evidence type="ECO:0000256" key="1">
    <source>
        <dbReference type="ARBA" id="ARBA00004496"/>
    </source>
</evidence>
<sequence>MIEVWAPGARTVEIVVGAPGEPPERAPMVRDDRGWWRWEGERPAYDVLDYAFVIDGEEPALPDPRSAWQPHGVDGPSRTFDPSAHEWRDAGWRGPRDGAGTLGGVVYECHIGTFTAEGTFDAAVERLDHLVDLGVDVVEVLPVAAIPGRWGWGYDGVDLYAVHDALGGPAAFQRFVDACHERGLGVCLDVVYNHLGPSGNYLGRFGPYFTQSHMTPWGPAVNLDAPGSHEVRAFVVENALRWLRDFHVDGLRLDAVHALVDEGERHLLAELADAVADLSAELGRPLDLIAESDLNDTSMVTPTAEGGFGMTAQWADDVHHGLHVALTGETQGYYEDFGGGTRTLPDGGPLDVLAHVLTRGFLHDGSWSTFRGREWGRPVDVDALDARRLVTYLQTHDQVGNRATGDRISAAIPPGRVAIGAALYLLGPGTPMVFMGEEFAASTPWQFFTDFTDEGMAEAVRAGRRAEFAAHGWSESEVPDPQSRATRDASVLRWDELSSEPHASLLRWYRDLIALRRSVIGTSETRFADVICVVEDGGDTFVMTHRGIEVRADLAHDTVTVTTTGVESGTAADCIPTSLTYP</sequence>
<evidence type="ECO:0000256" key="14">
    <source>
        <dbReference type="PIRNR" id="PIRNR006337"/>
    </source>
</evidence>
<feature type="binding site" evidence="16">
    <location>
        <begin position="396"/>
        <end position="401"/>
    </location>
    <ligand>
        <name>substrate</name>
    </ligand>
</feature>
<keyword evidence="7 14" id="KW-0378">Hydrolase</keyword>
<dbReference type="Gene3D" id="1.10.10.760">
    <property type="entry name" value="E-set domains of sugar-utilizing enzymes"/>
    <property type="match status" value="1"/>
</dbReference>
<feature type="binding site" evidence="16">
    <location>
        <begin position="316"/>
        <end position="320"/>
    </location>
    <ligand>
        <name>substrate</name>
    </ligand>
</feature>
<dbReference type="InterPro" id="IPR013783">
    <property type="entry name" value="Ig-like_fold"/>
</dbReference>
<dbReference type="UniPathway" id="UPA00299"/>
<dbReference type="SMART" id="SM00642">
    <property type="entry name" value="Aamy"/>
    <property type="match status" value="1"/>
</dbReference>
<dbReference type="PANTHER" id="PTHR43651">
    <property type="entry name" value="1,4-ALPHA-GLUCAN-BRANCHING ENZYME"/>
    <property type="match status" value="1"/>
</dbReference>
<dbReference type="EC" id="3.2.1.141" evidence="4 13"/>
<dbReference type="GO" id="GO:0005737">
    <property type="term" value="C:cytoplasm"/>
    <property type="evidence" value="ECO:0007669"/>
    <property type="project" value="UniProtKB-SubCell"/>
</dbReference>
<dbReference type="CDD" id="cd11325">
    <property type="entry name" value="AmyAc_GTHase"/>
    <property type="match status" value="1"/>
</dbReference>
<dbReference type="SUPFAM" id="SSF81296">
    <property type="entry name" value="E set domains"/>
    <property type="match status" value="1"/>
</dbReference>
<dbReference type="CDD" id="cd02853">
    <property type="entry name" value="E_set_MTHase_like_N"/>
    <property type="match status" value="1"/>
</dbReference>
<dbReference type="InterPro" id="IPR014756">
    <property type="entry name" value="Ig_E-set"/>
</dbReference>
<evidence type="ECO:0000256" key="16">
    <source>
        <dbReference type="PIRSR" id="PIRSR006337-2"/>
    </source>
</evidence>
<evidence type="ECO:0000256" key="11">
    <source>
        <dbReference type="ARBA" id="ARBA00033284"/>
    </source>
</evidence>
<evidence type="ECO:0000256" key="10">
    <source>
        <dbReference type="ARBA" id="ARBA00032057"/>
    </source>
</evidence>
<evidence type="ECO:0000256" key="5">
    <source>
        <dbReference type="ARBA" id="ARBA00015938"/>
    </source>
</evidence>
<name>A0A8H9FRR4_9MICO</name>
<evidence type="ECO:0000256" key="7">
    <source>
        <dbReference type="ARBA" id="ARBA00022801"/>
    </source>
</evidence>
<dbReference type="Gene3D" id="3.20.20.80">
    <property type="entry name" value="Glycosidases"/>
    <property type="match status" value="1"/>
</dbReference>
<evidence type="ECO:0000256" key="12">
    <source>
        <dbReference type="ARBA" id="ARBA00034013"/>
    </source>
</evidence>
<dbReference type="InterPro" id="IPR017853">
    <property type="entry name" value="GH"/>
</dbReference>
<organism evidence="19 20">
    <name type="scientific">Knoellia flava</name>
    <dbReference type="NCBI Taxonomy" id="913969"/>
    <lineage>
        <taxon>Bacteria</taxon>
        <taxon>Bacillati</taxon>
        <taxon>Actinomycetota</taxon>
        <taxon>Actinomycetes</taxon>
        <taxon>Micrococcales</taxon>
        <taxon>Intrasporangiaceae</taxon>
        <taxon>Knoellia</taxon>
    </lineage>
</organism>
<dbReference type="NCBIfam" id="TIGR02402">
    <property type="entry name" value="trehalose_TreZ"/>
    <property type="match status" value="1"/>
</dbReference>